<comment type="function">
    <text evidence="7">Provides the (R)-glutamate required for cell wall biosynthesis.</text>
</comment>
<dbReference type="OrthoDB" id="9801055at2"/>
<dbReference type="GO" id="GO:0071555">
    <property type="term" value="P:cell wall organization"/>
    <property type="evidence" value="ECO:0007669"/>
    <property type="project" value="UniProtKB-KW"/>
</dbReference>
<keyword evidence="3 7" id="KW-0133">Cell shape</keyword>
<evidence type="ECO:0000256" key="1">
    <source>
        <dbReference type="ARBA" id="ARBA00001602"/>
    </source>
</evidence>
<feature type="binding site" evidence="7">
    <location>
        <begin position="197"/>
        <end position="198"/>
    </location>
    <ligand>
        <name>substrate</name>
    </ligand>
</feature>
<protein>
    <recommendedName>
        <fullName evidence="2 7">Glutamate racemase</fullName>
        <ecNumber evidence="2 7">5.1.1.3</ecNumber>
    </recommendedName>
</protein>
<dbReference type="GO" id="GO:0008360">
    <property type="term" value="P:regulation of cell shape"/>
    <property type="evidence" value="ECO:0007669"/>
    <property type="project" value="UniProtKB-KW"/>
</dbReference>
<dbReference type="Pfam" id="PF01177">
    <property type="entry name" value="Asp_Glu_race"/>
    <property type="match status" value="1"/>
</dbReference>
<comment type="pathway">
    <text evidence="7">Cell wall biogenesis; peptidoglycan biosynthesis.</text>
</comment>
<feature type="binding site" evidence="7">
    <location>
        <begin position="86"/>
        <end position="87"/>
    </location>
    <ligand>
        <name>substrate</name>
    </ligand>
</feature>
<dbReference type="GO" id="GO:0008881">
    <property type="term" value="F:glutamate racemase activity"/>
    <property type="evidence" value="ECO:0007669"/>
    <property type="project" value="UniProtKB-UniRule"/>
</dbReference>
<evidence type="ECO:0000313" key="8">
    <source>
        <dbReference type="EMBL" id="RRS03198.1"/>
    </source>
</evidence>
<dbReference type="UniPathway" id="UPA00219"/>
<comment type="catalytic activity">
    <reaction evidence="1 7">
        <text>L-glutamate = D-glutamate</text>
        <dbReference type="Rhea" id="RHEA:12813"/>
        <dbReference type="ChEBI" id="CHEBI:29985"/>
        <dbReference type="ChEBI" id="CHEBI:29986"/>
        <dbReference type="EC" id="5.1.1.3"/>
    </reaction>
</comment>
<proteinExistence type="inferred from homology"/>
<name>A0A3R8TRI6_9BURK</name>
<dbReference type="HAMAP" id="MF_00258">
    <property type="entry name" value="Glu_racemase"/>
    <property type="match status" value="1"/>
</dbReference>
<dbReference type="PANTHER" id="PTHR21198">
    <property type="entry name" value="GLUTAMATE RACEMASE"/>
    <property type="match status" value="1"/>
</dbReference>
<evidence type="ECO:0000256" key="4">
    <source>
        <dbReference type="ARBA" id="ARBA00022984"/>
    </source>
</evidence>
<evidence type="ECO:0000256" key="7">
    <source>
        <dbReference type="HAMAP-Rule" id="MF_00258"/>
    </source>
</evidence>
<dbReference type="PROSITE" id="PS00923">
    <property type="entry name" value="ASP_GLU_RACEMASE_1"/>
    <property type="match status" value="1"/>
</dbReference>
<feature type="active site" description="Proton donor/acceptor" evidence="7">
    <location>
        <position position="85"/>
    </location>
</feature>
<evidence type="ECO:0000313" key="9">
    <source>
        <dbReference type="Proteomes" id="UP000269265"/>
    </source>
</evidence>
<evidence type="ECO:0000256" key="3">
    <source>
        <dbReference type="ARBA" id="ARBA00022960"/>
    </source>
</evidence>
<dbReference type="EMBL" id="RSED01000014">
    <property type="protein sequence ID" value="RRS03198.1"/>
    <property type="molecule type" value="Genomic_DNA"/>
</dbReference>
<gene>
    <name evidence="7 8" type="primary">murI</name>
    <name evidence="8" type="ORF">EIP75_16660</name>
</gene>
<evidence type="ECO:0000256" key="5">
    <source>
        <dbReference type="ARBA" id="ARBA00023235"/>
    </source>
</evidence>
<evidence type="ECO:0000256" key="6">
    <source>
        <dbReference type="ARBA" id="ARBA00023316"/>
    </source>
</evidence>
<dbReference type="AlphaFoldDB" id="A0A3R8TRI6"/>
<dbReference type="SUPFAM" id="SSF53681">
    <property type="entry name" value="Aspartate/glutamate racemase"/>
    <property type="match status" value="2"/>
</dbReference>
<dbReference type="InterPro" id="IPR004391">
    <property type="entry name" value="Glu_race"/>
</dbReference>
<keyword evidence="4 7" id="KW-0573">Peptidoglycan synthesis</keyword>
<comment type="caution">
    <text evidence="8">The sequence shown here is derived from an EMBL/GenBank/DDBJ whole genome shotgun (WGS) entry which is preliminary data.</text>
</comment>
<dbReference type="InterPro" id="IPR015942">
    <property type="entry name" value="Asp/Glu/hydantoin_racemase"/>
</dbReference>
<dbReference type="Gene3D" id="3.40.50.1860">
    <property type="match status" value="2"/>
</dbReference>
<comment type="similarity">
    <text evidence="7">Belongs to the aspartate/glutamate racemases family.</text>
</comment>
<dbReference type="InterPro" id="IPR001920">
    <property type="entry name" value="Asp/Glu_race"/>
</dbReference>
<dbReference type="FunFam" id="3.40.50.1860:FF:000001">
    <property type="entry name" value="Glutamate racemase"/>
    <property type="match status" value="1"/>
</dbReference>
<dbReference type="GO" id="GO:0009252">
    <property type="term" value="P:peptidoglycan biosynthetic process"/>
    <property type="evidence" value="ECO:0007669"/>
    <property type="project" value="UniProtKB-UniRule"/>
</dbReference>
<feature type="active site" description="Proton donor/acceptor" evidence="7">
    <location>
        <position position="196"/>
    </location>
</feature>
<dbReference type="PANTHER" id="PTHR21198:SF2">
    <property type="entry name" value="GLUTAMATE RACEMASE"/>
    <property type="match status" value="1"/>
</dbReference>
<organism evidence="8 9">
    <name type="scientific">Aquabacterium soli</name>
    <dbReference type="NCBI Taxonomy" id="2493092"/>
    <lineage>
        <taxon>Bacteria</taxon>
        <taxon>Pseudomonadati</taxon>
        <taxon>Pseudomonadota</taxon>
        <taxon>Betaproteobacteria</taxon>
        <taxon>Burkholderiales</taxon>
        <taxon>Aquabacterium</taxon>
    </lineage>
</organism>
<evidence type="ECO:0000256" key="2">
    <source>
        <dbReference type="ARBA" id="ARBA00013090"/>
    </source>
</evidence>
<feature type="binding site" evidence="7">
    <location>
        <begin position="54"/>
        <end position="55"/>
    </location>
    <ligand>
        <name>substrate</name>
    </ligand>
</feature>
<reference evidence="8 9" key="1">
    <citation type="submission" date="2018-12" db="EMBL/GenBank/DDBJ databases">
        <title>The whole draft genome of Aquabacterium sp. SJQ9.</title>
        <authorList>
            <person name="Sun L."/>
            <person name="Gao X."/>
            <person name="Chen W."/>
            <person name="Huang K."/>
        </authorList>
    </citation>
    <scope>NUCLEOTIDE SEQUENCE [LARGE SCALE GENOMIC DNA]</scope>
    <source>
        <strain evidence="8 9">SJQ9</strain>
    </source>
</reference>
<keyword evidence="9" id="KW-1185">Reference proteome</keyword>
<accession>A0A3R8TRI6</accession>
<keyword evidence="5 7" id="KW-0413">Isomerase</keyword>
<feature type="binding site" evidence="7">
    <location>
        <begin position="22"/>
        <end position="23"/>
    </location>
    <ligand>
        <name>substrate</name>
    </ligand>
</feature>
<sequence>MPHADASAPRATGRGACIGVFDSGLGGLSVLRAIRAHLPQADLLYVADSGHAPYGEKSDEFIGARSEHISRFLMSQGAELIVVACNTATAAAVHHLRQRWPDMPVVGVEPGVKPAVAQSRTQRIGVLATPFTLQSQKFQTLLTRHGGAAHIVLQPCPGLAREIEQGQLDSPGLRALVASFSQPLIDADVDTAVLGCTHYPFVAPLFKQALGDGVHIIDTAEAVARQTARLVQDLPSSHPVHEGASDGATRLWSSGNPALLTQVAHAWLSLKTQAGALPKE</sequence>
<dbReference type="InterPro" id="IPR018187">
    <property type="entry name" value="Asp/Glu_racemase_AS_1"/>
</dbReference>
<dbReference type="EC" id="5.1.1.3" evidence="2 7"/>
<dbReference type="NCBIfam" id="TIGR00067">
    <property type="entry name" value="glut_race"/>
    <property type="match status" value="1"/>
</dbReference>
<keyword evidence="6 7" id="KW-0961">Cell wall biogenesis/degradation</keyword>
<dbReference type="Proteomes" id="UP000269265">
    <property type="component" value="Unassembled WGS sequence"/>
</dbReference>